<evidence type="ECO:0000313" key="14">
    <source>
        <dbReference type="Proteomes" id="UP001159427"/>
    </source>
</evidence>
<evidence type="ECO:0000256" key="9">
    <source>
        <dbReference type="ARBA" id="ARBA00023242"/>
    </source>
</evidence>
<evidence type="ECO:0000256" key="11">
    <source>
        <dbReference type="SAM" id="MobiDB-lite"/>
    </source>
</evidence>
<dbReference type="HAMAP" id="MF_03047">
    <property type="entry name" value="Sgf11"/>
    <property type="match status" value="1"/>
</dbReference>
<comment type="subunit">
    <text evidence="10">Component of some SAGA transcription coactivator-HAT complexes. Within the SAGA complex, participates to a subcomplex of SAGA called the DUB module (deubiquitination module).</text>
</comment>
<sequence>MSCLLDNSSSPSEVDSLDLDEDPSPESNIVCELIDEAIVGLCFEIHRSIKNGVYSILEQSDEKMQVLYCNLLKHFRFKLSFLTTKVVECEGLDVFGQTPLKKQVECVCPHCQRNLAANRFAPHLEKCMGMGRNSSRLASRRLATTGKLMDGEDDYDNYFDDDWTWNSDRKPGKKNKKDRGNSPRRAKAPRRNGEAGTPRPGTPSSLRPGTPSSNRPSTPSSVNSGELPATRTGPTVAAFEALGSAEKKALLSQTCGVVSEHTARMCTRSHRCPQHSDEQRQAVRILLLGYPDVEPPVGRLRLERGTLEADDVIDVDSYEDGDGQALRDTLNRLSWEEESNVSTGDDNSPAGKSFGSLALIKQKRKKKTKHKRRPR</sequence>
<keyword evidence="4 10" id="KW-0862">Zinc</keyword>
<evidence type="ECO:0000256" key="2">
    <source>
        <dbReference type="ARBA" id="ARBA00022723"/>
    </source>
</evidence>
<keyword evidence="5 10" id="KW-0156">Chromatin regulator</keyword>
<keyword evidence="7 10" id="KW-0010">Activator</keyword>
<feature type="compositionally biased region" description="Low complexity" evidence="11">
    <location>
        <begin position="207"/>
        <end position="224"/>
    </location>
</feature>
<evidence type="ECO:0000259" key="12">
    <source>
        <dbReference type="PROSITE" id="PS51505"/>
    </source>
</evidence>
<reference evidence="13 14" key="1">
    <citation type="submission" date="2022-05" db="EMBL/GenBank/DDBJ databases">
        <authorList>
            <consortium name="Genoscope - CEA"/>
            <person name="William W."/>
        </authorList>
    </citation>
    <scope>NUCLEOTIDE SEQUENCE [LARGE SCALE GENOMIC DNA]</scope>
</reference>
<keyword evidence="9 10" id="KW-0539">Nucleus</keyword>
<evidence type="ECO:0000256" key="8">
    <source>
        <dbReference type="ARBA" id="ARBA00023163"/>
    </source>
</evidence>
<dbReference type="EMBL" id="CALNXI010000106">
    <property type="protein sequence ID" value="CAH3019113.1"/>
    <property type="molecule type" value="Genomic_DNA"/>
</dbReference>
<feature type="compositionally biased region" description="Basic residues" evidence="11">
    <location>
        <begin position="361"/>
        <end position="375"/>
    </location>
</feature>
<dbReference type="InterPro" id="IPR051078">
    <property type="entry name" value="SGF11"/>
</dbReference>
<feature type="region of interest" description="Disordered" evidence="11">
    <location>
        <begin position="1"/>
        <end position="23"/>
    </location>
</feature>
<comment type="subcellular location">
    <subcellularLocation>
        <location evidence="1 10">Nucleus</location>
    </subcellularLocation>
</comment>
<keyword evidence="8 10" id="KW-0804">Transcription</keyword>
<dbReference type="Proteomes" id="UP001159427">
    <property type="component" value="Unassembled WGS sequence"/>
</dbReference>
<comment type="domain">
    <text evidence="10">The C-terminal SGF11-type zinc-finger domain forms part of the 'catalytic lobe' of the SAGA deubiquitination module.</text>
</comment>
<dbReference type="PANTHER" id="PTHR46367:SF1">
    <property type="entry name" value="ATAXIN-7-LIKE PROTEIN 3"/>
    <property type="match status" value="1"/>
</dbReference>
<feature type="region of interest" description="Disordered" evidence="11">
    <location>
        <begin position="336"/>
        <end position="375"/>
    </location>
</feature>
<feature type="region of interest" description="Disordered" evidence="11">
    <location>
        <begin position="166"/>
        <end position="231"/>
    </location>
</feature>
<protein>
    <recommendedName>
        <fullName evidence="10">SAGA-associated factor 11 homolog</fullName>
    </recommendedName>
</protein>
<gene>
    <name evidence="13" type="ORF">PEVE_00001157</name>
</gene>
<comment type="domain">
    <text evidence="10">The long N-terminal helix forms part of the 'assembly lobe' of the SAGA deubiquitination module.</text>
</comment>
<keyword evidence="2 10" id="KW-0479">Metal-binding</keyword>
<organism evidence="13 14">
    <name type="scientific">Porites evermanni</name>
    <dbReference type="NCBI Taxonomy" id="104178"/>
    <lineage>
        <taxon>Eukaryota</taxon>
        <taxon>Metazoa</taxon>
        <taxon>Cnidaria</taxon>
        <taxon>Anthozoa</taxon>
        <taxon>Hexacorallia</taxon>
        <taxon>Scleractinia</taxon>
        <taxon>Fungiina</taxon>
        <taxon>Poritidae</taxon>
        <taxon>Porites</taxon>
    </lineage>
</organism>
<name>A0ABN8LXT8_9CNID</name>
<comment type="caution">
    <text evidence="13">The sequence shown here is derived from an EMBL/GenBank/DDBJ whole genome shotgun (WGS) entry which is preliminary data.</text>
</comment>
<evidence type="ECO:0000256" key="6">
    <source>
        <dbReference type="ARBA" id="ARBA00023015"/>
    </source>
</evidence>
<feature type="compositionally biased region" description="Basic residues" evidence="11">
    <location>
        <begin position="171"/>
        <end position="190"/>
    </location>
</feature>
<dbReference type="PANTHER" id="PTHR46367">
    <property type="entry name" value="ATAXIN-7-LIKE PROTEIN 3"/>
    <property type="match status" value="1"/>
</dbReference>
<evidence type="ECO:0000256" key="3">
    <source>
        <dbReference type="ARBA" id="ARBA00022771"/>
    </source>
</evidence>
<dbReference type="Pfam" id="PF08209">
    <property type="entry name" value="Sgf11"/>
    <property type="match status" value="1"/>
</dbReference>
<dbReference type="InterPro" id="IPR013246">
    <property type="entry name" value="SAGA_su_Sgf11"/>
</dbReference>
<evidence type="ECO:0000313" key="13">
    <source>
        <dbReference type="EMBL" id="CAH3019113.1"/>
    </source>
</evidence>
<dbReference type="PROSITE" id="PS51505">
    <property type="entry name" value="SCA7"/>
    <property type="match status" value="1"/>
</dbReference>
<feature type="compositionally biased region" description="Polar residues" evidence="11">
    <location>
        <begin position="1"/>
        <end position="13"/>
    </location>
</feature>
<dbReference type="InterPro" id="IPR013243">
    <property type="entry name" value="SCA7_dom"/>
</dbReference>
<dbReference type="Gene3D" id="6.10.140.1270">
    <property type="match status" value="1"/>
</dbReference>
<dbReference type="Gene3D" id="3.30.160.60">
    <property type="entry name" value="Classic Zinc Finger"/>
    <property type="match status" value="1"/>
</dbReference>
<evidence type="ECO:0000256" key="1">
    <source>
        <dbReference type="ARBA" id="ARBA00004123"/>
    </source>
</evidence>
<keyword evidence="6 10" id="KW-0805">Transcription regulation</keyword>
<feature type="zinc finger region" description="SGF11-type" evidence="10">
    <location>
        <begin position="106"/>
        <end position="127"/>
    </location>
</feature>
<feature type="domain" description="SCA7" evidence="12">
    <location>
        <begin position="242"/>
        <end position="309"/>
    </location>
</feature>
<comment type="similarity">
    <text evidence="10">Belongs to the SGF11 family.</text>
</comment>
<proteinExistence type="inferred from homology"/>
<keyword evidence="14" id="KW-1185">Reference proteome</keyword>
<keyword evidence="3 10" id="KW-0863">Zinc-finger</keyword>
<comment type="function">
    <text evidence="10">Component of the transcription regulatory histone acetylation (HAT) complex SAGA, a multiprotein complex that activates transcription by remodeling chromatin and mediating histone acetylation and deubiquitination. Within the SAGA complex, participates in a subcomplex that specifically deubiquitinates histone H2B. The SAGA complex is recruited to specific gene promoters by activators, where it is required for transcription.</text>
</comment>
<accession>A0ABN8LXT8</accession>
<evidence type="ECO:0000256" key="5">
    <source>
        <dbReference type="ARBA" id="ARBA00022853"/>
    </source>
</evidence>
<evidence type="ECO:0000256" key="4">
    <source>
        <dbReference type="ARBA" id="ARBA00022833"/>
    </source>
</evidence>
<evidence type="ECO:0000256" key="7">
    <source>
        <dbReference type="ARBA" id="ARBA00023159"/>
    </source>
</evidence>
<evidence type="ECO:0000256" key="10">
    <source>
        <dbReference type="HAMAP-Rule" id="MF_03047"/>
    </source>
</evidence>